<dbReference type="SUPFAM" id="SSF57196">
    <property type="entry name" value="EGF/Laminin"/>
    <property type="match status" value="1"/>
</dbReference>
<organism evidence="7 8">
    <name type="scientific">Nematostella vectensis</name>
    <name type="common">Starlet sea anemone</name>
    <dbReference type="NCBI Taxonomy" id="45351"/>
    <lineage>
        <taxon>Eukaryota</taxon>
        <taxon>Metazoa</taxon>
        <taxon>Cnidaria</taxon>
        <taxon>Anthozoa</taxon>
        <taxon>Hexacorallia</taxon>
        <taxon>Actiniaria</taxon>
        <taxon>Edwardsiidae</taxon>
        <taxon>Nematostella</taxon>
    </lineage>
</organism>
<evidence type="ECO:0000256" key="3">
    <source>
        <dbReference type="PROSITE-ProRule" id="PRU00076"/>
    </source>
</evidence>
<dbReference type="Gene3D" id="2.10.25.10">
    <property type="entry name" value="Laminin"/>
    <property type="match status" value="1"/>
</dbReference>
<dbReference type="AlphaFoldDB" id="A7S8R4"/>
<accession>A7S8R4</accession>
<dbReference type="Gene3D" id="2.60.120.200">
    <property type="match status" value="1"/>
</dbReference>
<dbReference type="InterPro" id="IPR001791">
    <property type="entry name" value="Laminin_G"/>
</dbReference>
<feature type="signal peptide" evidence="4">
    <location>
        <begin position="1"/>
        <end position="18"/>
    </location>
</feature>
<dbReference type="PANTHER" id="PTHR15036">
    <property type="entry name" value="PIKACHURIN-LIKE PROTEIN"/>
    <property type="match status" value="1"/>
</dbReference>
<evidence type="ECO:0000313" key="7">
    <source>
        <dbReference type="EMBL" id="EDO39871.1"/>
    </source>
</evidence>
<dbReference type="EMBL" id="DS469599">
    <property type="protein sequence ID" value="EDO39871.1"/>
    <property type="molecule type" value="Genomic_DNA"/>
</dbReference>
<gene>
    <name evidence="7" type="ORF">NEMVEDRAFT_v1g208524</name>
</gene>
<dbReference type="InterPro" id="IPR000742">
    <property type="entry name" value="EGF"/>
</dbReference>
<keyword evidence="3" id="KW-0245">EGF-like domain</keyword>
<dbReference type="InterPro" id="IPR013320">
    <property type="entry name" value="ConA-like_dom_sf"/>
</dbReference>
<dbReference type="CDD" id="cd00110">
    <property type="entry name" value="LamG"/>
    <property type="match status" value="1"/>
</dbReference>
<sequence length="304" mass="33885">MRLLALLALHFSIKIVFASTGLKFEGKRFPFAEFKPWDLSTNGSFELYFQTKRKNALLLYQDDGEGQDWIDVFLVEGRARIRITLGMCRSSTRIINGSFADEKWHLLKVKRNFTITTFSVDGFESELIECEITEDSPVKPKSSKTSLYLGGIPVLNGRGSWSNPYIFQENIRYVFSGCIARVKYSDGKSVMHSAHYKTSKGTTADCDGACTDDQCKNGGKCVDMLVRAECDCRGTGYVGQHCQLKKEILVNDSKEPNVTVGVTAHVRGLAPGLQPLPLTVIMVLLTCGMMLYNDYLPGSLGRML</sequence>
<dbReference type="OMA" id="DCSQGKA"/>
<keyword evidence="4" id="KW-0732">Signal</keyword>
<evidence type="ECO:0000256" key="4">
    <source>
        <dbReference type="SAM" id="SignalP"/>
    </source>
</evidence>
<evidence type="ECO:0000259" key="5">
    <source>
        <dbReference type="PROSITE" id="PS50025"/>
    </source>
</evidence>
<dbReference type="SUPFAM" id="SSF49899">
    <property type="entry name" value="Concanavalin A-like lectins/glucanases"/>
    <property type="match status" value="1"/>
</dbReference>
<keyword evidence="8" id="KW-1185">Reference proteome</keyword>
<dbReference type="KEGG" id="nve:5511592"/>
<dbReference type="STRING" id="45351.A7S8R4"/>
<dbReference type="OrthoDB" id="5975234at2759"/>
<comment type="similarity">
    <text evidence="1">Belongs to the EGF domain peptide family.</text>
</comment>
<evidence type="ECO:0000259" key="6">
    <source>
        <dbReference type="PROSITE" id="PS50026"/>
    </source>
</evidence>
<dbReference type="SMART" id="SM00282">
    <property type="entry name" value="LamG"/>
    <property type="match status" value="1"/>
</dbReference>
<dbReference type="eggNOG" id="KOG3514">
    <property type="taxonomic scope" value="Eukaryota"/>
</dbReference>
<name>A7S8R4_NEMVE</name>
<evidence type="ECO:0000313" key="8">
    <source>
        <dbReference type="Proteomes" id="UP000001593"/>
    </source>
</evidence>
<feature type="chain" id="PRO_5002715117" evidence="4">
    <location>
        <begin position="19"/>
        <end position="304"/>
    </location>
</feature>
<dbReference type="PhylomeDB" id="A7S8R4"/>
<feature type="domain" description="EGF-like" evidence="6">
    <location>
        <begin position="207"/>
        <end position="243"/>
    </location>
</feature>
<evidence type="ECO:0000256" key="1">
    <source>
        <dbReference type="ARBA" id="ARBA00006373"/>
    </source>
</evidence>
<proteinExistence type="inferred from homology"/>
<comment type="caution">
    <text evidence="3">Lacks conserved residue(s) required for the propagation of feature annotation.</text>
</comment>
<dbReference type="PROSITE" id="PS50026">
    <property type="entry name" value="EGF_3"/>
    <property type="match status" value="1"/>
</dbReference>
<dbReference type="Proteomes" id="UP000001593">
    <property type="component" value="Unassembled WGS sequence"/>
</dbReference>
<protein>
    <submittedName>
        <fullName evidence="7">Uncharacterized protein</fullName>
    </submittedName>
</protein>
<keyword evidence="2" id="KW-1015">Disulfide bond</keyword>
<dbReference type="InterPro" id="IPR050372">
    <property type="entry name" value="Neurexin-related_CASP"/>
</dbReference>
<evidence type="ECO:0000256" key="2">
    <source>
        <dbReference type="ARBA" id="ARBA00023157"/>
    </source>
</evidence>
<dbReference type="HOGENOM" id="CLU_074005_0_1_1"/>
<dbReference type="Pfam" id="PF00008">
    <property type="entry name" value="EGF"/>
    <property type="match status" value="1"/>
</dbReference>
<reference evidence="7 8" key="1">
    <citation type="journal article" date="2007" name="Science">
        <title>Sea anemone genome reveals ancestral eumetazoan gene repertoire and genomic organization.</title>
        <authorList>
            <person name="Putnam N.H."/>
            <person name="Srivastava M."/>
            <person name="Hellsten U."/>
            <person name="Dirks B."/>
            <person name="Chapman J."/>
            <person name="Salamov A."/>
            <person name="Terry A."/>
            <person name="Shapiro H."/>
            <person name="Lindquist E."/>
            <person name="Kapitonov V.V."/>
            <person name="Jurka J."/>
            <person name="Genikhovich G."/>
            <person name="Grigoriev I.V."/>
            <person name="Lucas S.M."/>
            <person name="Steele R.E."/>
            <person name="Finnerty J.R."/>
            <person name="Technau U."/>
            <person name="Martindale M.Q."/>
            <person name="Rokhsar D.S."/>
        </authorList>
    </citation>
    <scope>NUCLEOTIDE SEQUENCE [LARGE SCALE GENOMIC DNA]</scope>
    <source>
        <strain evidence="8">CH2 X CH6</strain>
    </source>
</reference>
<dbReference type="InParanoid" id="A7S8R4"/>
<dbReference type="Pfam" id="PF00054">
    <property type="entry name" value="Laminin_G_1"/>
    <property type="match status" value="1"/>
</dbReference>
<dbReference type="CDD" id="cd00054">
    <property type="entry name" value="EGF_CA"/>
    <property type="match status" value="1"/>
</dbReference>
<dbReference type="PANTHER" id="PTHR15036:SF67">
    <property type="entry name" value="LAMININ SUBUNIT ALPHA-LIKE PROTEIN"/>
    <property type="match status" value="1"/>
</dbReference>
<feature type="domain" description="Laminin G" evidence="5">
    <location>
        <begin position="21"/>
        <end position="206"/>
    </location>
</feature>
<dbReference type="PROSITE" id="PS50025">
    <property type="entry name" value="LAM_G_DOMAIN"/>
    <property type="match status" value="1"/>
</dbReference>